<dbReference type="InterPro" id="IPR036961">
    <property type="entry name" value="Kinesin_motor_dom_sf"/>
</dbReference>
<protein>
    <recommendedName>
        <fullName evidence="8">Kinesin motor domain-containing protein</fullName>
    </recommendedName>
</protein>
<keyword evidence="10" id="KW-1185">Reference proteome</keyword>
<evidence type="ECO:0000313" key="9">
    <source>
        <dbReference type="EMBL" id="KAL3308963.1"/>
    </source>
</evidence>
<reference evidence="9 10" key="1">
    <citation type="submission" date="2024-11" db="EMBL/GenBank/DDBJ databases">
        <title>Adaptive evolution of stress response genes in parasites aligns with host niche diversity.</title>
        <authorList>
            <person name="Hahn C."/>
            <person name="Resl P."/>
        </authorList>
    </citation>
    <scope>NUCLEOTIDE SEQUENCE [LARGE SCALE GENOMIC DNA]</scope>
    <source>
        <strain evidence="9">EGGRZ-B1_66</strain>
        <tissue evidence="9">Body</tissue>
    </source>
</reference>
<organism evidence="9 10">
    <name type="scientific">Cichlidogyrus casuarinus</name>
    <dbReference type="NCBI Taxonomy" id="1844966"/>
    <lineage>
        <taxon>Eukaryota</taxon>
        <taxon>Metazoa</taxon>
        <taxon>Spiralia</taxon>
        <taxon>Lophotrochozoa</taxon>
        <taxon>Platyhelminthes</taxon>
        <taxon>Monogenea</taxon>
        <taxon>Monopisthocotylea</taxon>
        <taxon>Dactylogyridea</taxon>
        <taxon>Ancyrocephalidae</taxon>
        <taxon>Cichlidogyrus</taxon>
    </lineage>
</organism>
<keyword evidence="6" id="KW-0963">Cytoplasm</keyword>
<dbReference type="PROSITE" id="PS50067">
    <property type="entry name" value="KINESIN_MOTOR_2"/>
    <property type="match status" value="1"/>
</dbReference>
<comment type="similarity">
    <text evidence="7">Belongs to the TRAFAC class myosin-kinesin ATPase superfamily. Kinesin family.</text>
</comment>
<dbReference type="Gene3D" id="3.40.850.10">
    <property type="entry name" value="Kinesin motor domain"/>
    <property type="match status" value="2"/>
</dbReference>
<dbReference type="GO" id="GO:0005524">
    <property type="term" value="F:ATP binding"/>
    <property type="evidence" value="ECO:0007669"/>
    <property type="project" value="UniProtKB-UniRule"/>
</dbReference>
<evidence type="ECO:0000259" key="8">
    <source>
        <dbReference type="PROSITE" id="PS50067"/>
    </source>
</evidence>
<dbReference type="InterPro" id="IPR027417">
    <property type="entry name" value="P-loop_NTPase"/>
</dbReference>
<evidence type="ECO:0000256" key="4">
    <source>
        <dbReference type="ARBA" id="ARBA00023054"/>
    </source>
</evidence>
<keyword evidence="6" id="KW-0206">Cytoskeleton</keyword>
<proteinExistence type="inferred from homology"/>
<dbReference type="AlphaFoldDB" id="A0ABD2PN66"/>
<dbReference type="GO" id="GO:0003774">
    <property type="term" value="F:cytoskeletal motor activity"/>
    <property type="evidence" value="ECO:0007669"/>
    <property type="project" value="UniProtKB-UniRule"/>
</dbReference>
<sequence>MTFGATGTGKTYTMCGNQSTEGLITLSLQVYNEKIRDLLAAESVGPLRLRDHPRDGIFIESESCVLTSSKV</sequence>
<dbReference type="SUPFAM" id="SSF52540">
    <property type="entry name" value="P-loop containing nucleoside triphosphate hydrolases"/>
    <property type="match status" value="1"/>
</dbReference>
<dbReference type="GO" id="GO:0005856">
    <property type="term" value="C:cytoskeleton"/>
    <property type="evidence" value="ECO:0007669"/>
    <property type="project" value="UniProtKB-SubCell"/>
</dbReference>
<keyword evidence="5 7" id="KW-0505">Motor protein</keyword>
<dbReference type="InterPro" id="IPR027640">
    <property type="entry name" value="Kinesin-like_fam"/>
</dbReference>
<dbReference type="PANTHER" id="PTHR47968:SF75">
    <property type="entry name" value="CENTROMERE-ASSOCIATED PROTEIN E"/>
    <property type="match status" value="1"/>
</dbReference>
<dbReference type="EMBL" id="JBJKFK010004478">
    <property type="protein sequence ID" value="KAL3308963.1"/>
    <property type="molecule type" value="Genomic_DNA"/>
</dbReference>
<evidence type="ECO:0000256" key="5">
    <source>
        <dbReference type="ARBA" id="ARBA00023175"/>
    </source>
</evidence>
<keyword evidence="4" id="KW-0175">Coiled coil</keyword>
<feature type="domain" description="Kinesin motor" evidence="8">
    <location>
        <begin position="1"/>
        <end position="71"/>
    </location>
</feature>
<dbReference type="Proteomes" id="UP001626550">
    <property type="component" value="Unassembled WGS sequence"/>
</dbReference>
<gene>
    <name evidence="9" type="ORF">Ciccas_012497</name>
</gene>
<dbReference type="PANTHER" id="PTHR47968">
    <property type="entry name" value="CENTROMERE PROTEIN E"/>
    <property type="match status" value="1"/>
</dbReference>
<evidence type="ECO:0000256" key="2">
    <source>
        <dbReference type="ARBA" id="ARBA00022741"/>
    </source>
</evidence>
<accession>A0ABD2PN66</accession>
<dbReference type="InterPro" id="IPR001752">
    <property type="entry name" value="Kinesin_motor_dom"/>
</dbReference>
<name>A0ABD2PN66_9PLAT</name>
<evidence type="ECO:0000256" key="3">
    <source>
        <dbReference type="ARBA" id="ARBA00022840"/>
    </source>
</evidence>
<keyword evidence="3 7" id="KW-0067">ATP-binding</keyword>
<evidence type="ECO:0000256" key="7">
    <source>
        <dbReference type="PROSITE-ProRule" id="PRU00283"/>
    </source>
</evidence>
<comment type="caution">
    <text evidence="9">The sequence shown here is derived from an EMBL/GenBank/DDBJ whole genome shotgun (WGS) entry which is preliminary data.</text>
</comment>
<evidence type="ECO:0000313" key="10">
    <source>
        <dbReference type="Proteomes" id="UP001626550"/>
    </source>
</evidence>
<evidence type="ECO:0000256" key="1">
    <source>
        <dbReference type="ARBA" id="ARBA00004245"/>
    </source>
</evidence>
<evidence type="ECO:0000256" key="6">
    <source>
        <dbReference type="ARBA" id="ARBA00023212"/>
    </source>
</evidence>
<feature type="binding site" evidence="7">
    <location>
        <begin position="4"/>
        <end position="11"/>
    </location>
    <ligand>
        <name>ATP</name>
        <dbReference type="ChEBI" id="CHEBI:30616"/>
    </ligand>
</feature>
<keyword evidence="2 7" id="KW-0547">Nucleotide-binding</keyword>
<comment type="subcellular location">
    <subcellularLocation>
        <location evidence="1">Cytoplasm</location>
        <location evidence="1">Cytoskeleton</location>
    </subcellularLocation>
</comment>